<dbReference type="Pfam" id="PF09643">
    <property type="entry name" value="YopX"/>
    <property type="match status" value="1"/>
</dbReference>
<name>E1GUD4_9BACT</name>
<comment type="caution">
    <text evidence="2">The sequence shown here is derived from an EMBL/GenBank/DDBJ whole genome shotgun (WGS) entry which is preliminary data.</text>
</comment>
<accession>E1GUD4</accession>
<evidence type="ECO:0000259" key="1">
    <source>
        <dbReference type="Pfam" id="PF09643"/>
    </source>
</evidence>
<dbReference type="Proteomes" id="UP000016016">
    <property type="component" value="Unassembled WGS sequence"/>
</dbReference>
<evidence type="ECO:0000313" key="3">
    <source>
        <dbReference type="Proteomes" id="UP000016016"/>
    </source>
</evidence>
<dbReference type="InterPro" id="IPR019096">
    <property type="entry name" value="YopX_protein"/>
</dbReference>
<organism evidence="2 3">
    <name type="scientific">Prevotella amnii CRIS 21A-A</name>
    <dbReference type="NCBI Taxonomy" id="679191"/>
    <lineage>
        <taxon>Bacteria</taxon>
        <taxon>Pseudomonadati</taxon>
        <taxon>Bacteroidota</taxon>
        <taxon>Bacteroidia</taxon>
        <taxon>Bacteroidales</taxon>
        <taxon>Prevotellaceae</taxon>
        <taxon>Prevotella</taxon>
    </lineage>
</organism>
<dbReference type="EMBL" id="ADFQ01000019">
    <property type="protein sequence ID" value="EFN91719.1"/>
    <property type="molecule type" value="Genomic_DNA"/>
</dbReference>
<sequence length="105" mass="12110">MNRGEHFISPDEFVNPLASYEDYVIDADTVGQYTGLKDAKGKRIFEGDIIESNGCRHSILYNDREARFEAVFGDIQCSIIQRWIDEFKKVVVGNVYENKELIETK</sequence>
<dbReference type="InterPro" id="IPR023385">
    <property type="entry name" value="YopX-like_C"/>
</dbReference>
<dbReference type="AlphaFoldDB" id="E1GUD4"/>
<evidence type="ECO:0000313" key="2">
    <source>
        <dbReference type="EMBL" id="EFN91719.1"/>
    </source>
</evidence>
<gene>
    <name evidence="2" type="ORF">HMPREF9018_0435</name>
</gene>
<dbReference type="SUPFAM" id="SSF159006">
    <property type="entry name" value="YopX-like"/>
    <property type="match status" value="1"/>
</dbReference>
<reference evidence="2 3" key="1">
    <citation type="submission" date="2010-09" db="EMBL/GenBank/DDBJ databases">
        <authorList>
            <person name="Harkins D.M."/>
            <person name="Madupu R."/>
            <person name="Durkin A.S."/>
            <person name="Torralba M."/>
            <person name="Methe B."/>
            <person name="Sutton G.G."/>
            <person name="Nelson K.E."/>
        </authorList>
    </citation>
    <scope>NUCLEOTIDE SEQUENCE [LARGE SCALE GENOMIC DNA]</scope>
    <source>
        <strain evidence="2 3">CRIS 21A-A</strain>
    </source>
</reference>
<proteinExistence type="predicted"/>
<dbReference type="Gene3D" id="2.30.30.290">
    <property type="entry name" value="YopX-like domains"/>
    <property type="match status" value="1"/>
</dbReference>
<feature type="domain" description="YopX protein" evidence="1">
    <location>
        <begin position="24"/>
        <end position="103"/>
    </location>
</feature>
<protein>
    <recommendedName>
        <fullName evidence="1">YopX protein domain-containing protein</fullName>
    </recommendedName>
</protein>